<name>A0A1L7CIX6_CORFL</name>
<dbReference type="Proteomes" id="UP000185479">
    <property type="component" value="Chromosome"/>
</dbReference>
<dbReference type="InterPro" id="IPR011989">
    <property type="entry name" value="ARM-like"/>
</dbReference>
<sequence>MKKNKEETLRNALESPNPSTRLRAALAVGSDPHLDLSEVLVARYAEEPDFYVREMLTWALIQRPSNALLNELRTQLRNPLPQARAQTLHIFSKLAGFAPLEIWNLISEDELHSPDTDVAMAAWRAAVAVAPQDQYPRLVRSLITQLDRAEPAAHKALARAFLSLGQEATAALEELSSPLARAMLLTMDSMDSGDQENISAAQRVRNAGRFVE</sequence>
<dbReference type="Proteomes" id="UP000315353">
    <property type="component" value="Unassembled WGS sequence"/>
</dbReference>
<dbReference type="Pfam" id="PF13646">
    <property type="entry name" value="HEAT_2"/>
    <property type="match status" value="1"/>
</dbReference>
<protein>
    <submittedName>
        <fullName evidence="1">Uncharacterized protein</fullName>
    </submittedName>
</protein>
<reference evidence="1 3" key="1">
    <citation type="submission" date="2014-08" db="EMBL/GenBank/DDBJ databases">
        <title>Complete genome sequence of Corynebacterium flavescens OJ8(T)(=DSM 20296(T)), isolated from cheese.</title>
        <authorList>
            <person name="Ruckert C."/>
            <person name="Albersmeier A."/>
            <person name="Winkler A."/>
            <person name="Kalinowski J."/>
        </authorList>
    </citation>
    <scope>NUCLEOTIDE SEQUENCE [LARGE SCALE GENOMIC DNA]</scope>
    <source>
        <strain evidence="1 3">OJ8</strain>
    </source>
</reference>
<dbReference type="KEGG" id="cfc:CFLV_00330"/>
<gene>
    <name evidence="2" type="ORF">CFL01nite_22700</name>
    <name evidence="1" type="ORF">CFLV_00330</name>
</gene>
<organism evidence="1 3">
    <name type="scientific">Corynebacterium flavescens</name>
    <dbReference type="NCBI Taxonomy" id="28028"/>
    <lineage>
        <taxon>Bacteria</taxon>
        <taxon>Bacillati</taxon>
        <taxon>Actinomycetota</taxon>
        <taxon>Actinomycetes</taxon>
        <taxon>Mycobacteriales</taxon>
        <taxon>Corynebacteriaceae</taxon>
        <taxon>Corynebacterium</taxon>
    </lineage>
</organism>
<dbReference type="AlphaFoldDB" id="A0A1L7CIX6"/>
<keyword evidence="3" id="KW-1185">Reference proteome</keyword>
<dbReference type="OrthoDB" id="9134742at2"/>
<dbReference type="GeneID" id="82879181"/>
<dbReference type="RefSeq" id="WP_075728817.1">
    <property type="nucleotide sequence ID" value="NZ_BJNB01000051.1"/>
</dbReference>
<dbReference type="Gene3D" id="1.25.10.10">
    <property type="entry name" value="Leucine-rich Repeat Variant"/>
    <property type="match status" value="1"/>
</dbReference>
<evidence type="ECO:0000313" key="1">
    <source>
        <dbReference type="EMBL" id="APT85810.1"/>
    </source>
</evidence>
<proteinExistence type="predicted"/>
<evidence type="ECO:0000313" key="4">
    <source>
        <dbReference type="Proteomes" id="UP000315353"/>
    </source>
</evidence>
<reference evidence="2 4" key="2">
    <citation type="submission" date="2019-06" db="EMBL/GenBank/DDBJ databases">
        <title>Whole genome shotgun sequence of Corynebacterium flavescens NBRC 14136.</title>
        <authorList>
            <person name="Hosoyama A."/>
            <person name="Uohara A."/>
            <person name="Ohji S."/>
            <person name="Ichikawa N."/>
        </authorList>
    </citation>
    <scope>NUCLEOTIDE SEQUENCE [LARGE SCALE GENOMIC DNA]</scope>
    <source>
        <strain evidence="2 4">NBRC 14136</strain>
    </source>
</reference>
<dbReference type="STRING" id="28028.CFLV_00330"/>
<dbReference type="SUPFAM" id="SSF48371">
    <property type="entry name" value="ARM repeat"/>
    <property type="match status" value="1"/>
</dbReference>
<dbReference type="InterPro" id="IPR016024">
    <property type="entry name" value="ARM-type_fold"/>
</dbReference>
<dbReference type="EMBL" id="BJNB01000051">
    <property type="protein sequence ID" value="GEB98775.1"/>
    <property type="molecule type" value="Genomic_DNA"/>
</dbReference>
<accession>A0A1L7CIX6</accession>
<evidence type="ECO:0000313" key="3">
    <source>
        <dbReference type="Proteomes" id="UP000185479"/>
    </source>
</evidence>
<evidence type="ECO:0000313" key="2">
    <source>
        <dbReference type="EMBL" id="GEB98775.1"/>
    </source>
</evidence>
<dbReference type="EMBL" id="CP009246">
    <property type="protein sequence ID" value="APT85810.1"/>
    <property type="molecule type" value="Genomic_DNA"/>
</dbReference>